<proteinExistence type="predicted"/>
<dbReference type="AlphaFoldDB" id="A0A1S7UMK5"/>
<accession>A0A1S7UMK5</accession>
<dbReference type="PANTHER" id="PTHR39599">
    <property type="entry name" value="GPI-ANCHORED PROTEIN (EUROFUNG)-RELATED-RELATED"/>
    <property type="match status" value="1"/>
</dbReference>
<organism evidence="3">
    <name type="scientific">Rosellinia necatrix</name>
    <name type="common">White root-rot fungus</name>
    <dbReference type="NCBI Taxonomy" id="77044"/>
    <lineage>
        <taxon>Eukaryota</taxon>
        <taxon>Fungi</taxon>
        <taxon>Dikarya</taxon>
        <taxon>Ascomycota</taxon>
        <taxon>Pezizomycotina</taxon>
        <taxon>Sordariomycetes</taxon>
        <taxon>Xylariomycetidae</taxon>
        <taxon>Xylariales</taxon>
        <taxon>Xylariaceae</taxon>
        <taxon>Rosellinia</taxon>
    </lineage>
</organism>
<dbReference type="PANTHER" id="PTHR39599:SF2">
    <property type="entry name" value="ANCHORED PROTEIN, PUTATIVE (AFU_ORTHOLOGUE AFUA_1G09650)-RELATED"/>
    <property type="match status" value="1"/>
</dbReference>
<reference evidence="3" key="1">
    <citation type="submission" date="2016-03" db="EMBL/GenBank/DDBJ databases">
        <title>Draft genome sequence of Rosellinia necatrix.</title>
        <authorList>
            <person name="Kanematsu S."/>
        </authorList>
    </citation>
    <scope>NUCLEOTIDE SEQUENCE [LARGE SCALE GENOMIC DNA]</scope>
    <source>
        <strain evidence="3">W97</strain>
    </source>
</reference>
<dbReference type="STRING" id="77044.A0A1S7UMK5"/>
<evidence type="ECO:0000256" key="1">
    <source>
        <dbReference type="SAM" id="MobiDB-lite"/>
    </source>
</evidence>
<keyword evidence="4" id="KW-1185">Reference proteome</keyword>
<evidence type="ECO:0000313" key="4">
    <source>
        <dbReference type="Proteomes" id="UP000054516"/>
    </source>
</evidence>
<feature type="compositionally biased region" description="Low complexity" evidence="1">
    <location>
        <begin position="123"/>
        <end position="132"/>
    </location>
</feature>
<name>A0A1S7UMK5_ROSNE</name>
<gene>
    <name evidence="3" type="ORF">SAMD00023353_1101090</name>
</gene>
<evidence type="ECO:0000256" key="2">
    <source>
        <dbReference type="SAM" id="SignalP"/>
    </source>
</evidence>
<dbReference type="OMA" id="PFPLHGN"/>
<feature type="signal peptide" evidence="2">
    <location>
        <begin position="1"/>
        <end position="26"/>
    </location>
</feature>
<evidence type="ECO:0000313" key="3">
    <source>
        <dbReference type="EMBL" id="GAP84582.1"/>
    </source>
</evidence>
<dbReference type="EMBL" id="DF977456">
    <property type="protein sequence ID" value="GAP84582.1"/>
    <property type="molecule type" value="Genomic_DNA"/>
</dbReference>
<protein>
    <submittedName>
        <fullName evidence="3">Putative gpi anchored protein</fullName>
    </submittedName>
</protein>
<keyword evidence="2" id="KW-0732">Signal</keyword>
<feature type="compositionally biased region" description="Low complexity" evidence="1">
    <location>
        <begin position="251"/>
        <end position="289"/>
    </location>
</feature>
<sequence>MRVPQGFLSLPPALLLLLAAQLHAQAGSGNGGDGLQALPTAVRKMSLDEGEKFMPEYYAFAPADLYGGAAQAPLKLLAREADVVVIATPEEEALLAANGSAALAFRPPFPRHYDYRGRDDGGSRVSSSLLSSSDEEPQSLYRRTAGALARLQGREFTCPGGTHVCSNIDQPNYCCTDGTTCFVVENAPDAGNVGCCPKGQTCGGSVAACADGNTACPAEDGGGCCISGFVCADVGCVKSTVTVITPTTSMAATTTSQAPPPTSTTTPPTTSRPPSTTTPEPVTSTYNSGSGSGSGTGLPPVRPTSSGPETNPGGATTTAGAGDYCPTGFYACVASAGSGCCRTGRDCSTTSCPPPAASTTIITHGATIVVPLTDALAAASTRPATATCAGGWFLCGADAGPVSGCCPTGYLCGTASCTLSAATATATVQKERPGNAAAGRAAARGQGRVLLACVALCWAMFF</sequence>
<feature type="region of interest" description="Disordered" evidence="1">
    <location>
        <begin position="115"/>
        <end position="138"/>
    </location>
</feature>
<feature type="region of interest" description="Disordered" evidence="1">
    <location>
        <begin position="251"/>
        <end position="315"/>
    </location>
</feature>
<feature type="chain" id="PRO_5013023823" evidence="2">
    <location>
        <begin position="27"/>
        <end position="462"/>
    </location>
</feature>
<dbReference type="Proteomes" id="UP000054516">
    <property type="component" value="Unassembled WGS sequence"/>
</dbReference>
<dbReference type="OrthoDB" id="2426396at2759"/>